<dbReference type="RefSeq" id="WP_119149492.1">
    <property type="nucleotide sequence ID" value="NZ_JBHSOV010000024.1"/>
</dbReference>
<evidence type="ECO:0000256" key="5">
    <source>
        <dbReference type="ARBA" id="ARBA00022490"/>
    </source>
</evidence>
<dbReference type="GO" id="GO:0008840">
    <property type="term" value="F:4-hydroxy-tetrahydrodipicolinate synthase activity"/>
    <property type="evidence" value="ECO:0007669"/>
    <property type="project" value="UniProtKB-UniRule"/>
</dbReference>
<evidence type="ECO:0000256" key="4">
    <source>
        <dbReference type="ARBA" id="ARBA00012086"/>
    </source>
</evidence>
<organism evidence="16 17">
    <name type="scientific">Cohnella faecalis</name>
    <dbReference type="NCBI Taxonomy" id="2315694"/>
    <lineage>
        <taxon>Bacteria</taxon>
        <taxon>Bacillati</taxon>
        <taxon>Bacillota</taxon>
        <taxon>Bacilli</taxon>
        <taxon>Bacillales</taxon>
        <taxon>Paenibacillaceae</taxon>
        <taxon>Cohnella</taxon>
    </lineage>
</organism>
<name>A0A398CRC8_9BACL</name>
<keyword evidence="6 12" id="KW-0028">Amino-acid biosynthesis</keyword>
<dbReference type="InterPro" id="IPR005263">
    <property type="entry name" value="DapA"/>
</dbReference>
<dbReference type="InterPro" id="IPR002220">
    <property type="entry name" value="DapA-like"/>
</dbReference>
<dbReference type="AlphaFoldDB" id="A0A398CRC8"/>
<dbReference type="Proteomes" id="UP000266340">
    <property type="component" value="Unassembled WGS sequence"/>
</dbReference>
<feature type="site" description="Part of a proton relay during catalysis" evidence="12">
    <location>
        <position position="46"/>
    </location>
</feature>
<dbReference type="PROSITE" id="PS00665">
    <property type="entry name" value="DHDPS_1"/>
    <property type="match status" value="1"/>
</dbReference>
<evidence type="ECO:0000256" key="9">
    <source>
        <dbReference type="ARBA" id="ARBA00023239"/>
    </source>
</evidence>
<dbReference type="InterPro" id="IPR020624">
    <property type="entry name" value="Schiff_base-form_aldolases_CS"/>
</dbReference>
<evidence type="ECO:0000256" key="3">
    <source>
        <dbReference type="ARBA" id="ARBA00007592"/>
    </source>
</evidence>
<evidence type="ECO:0000313" key="17">
    <source>
        <dbReference type="Proteomes" id="UP000266340"/>
    </source>
</evidence>
<comment type="subcellular location">
    <subcellularLocation>
        <location evidence="12">Cytoplasm</location>
    </subcellularLocation>
</comment>
<dbReference type="SMART" id="SM01130">
    <property type="entry name" value="DHDPS"/>
    <property type="match status" value="1"/>
</dbReference>
<sequence>MSFGQLVTAMVTPLDDQLNINWEVTGELIDHLIDAQQSDSLVICGTTGESPTLTDEEKEKLFRFAVERAAGRCKIIAGTGSNDTAHSIHLTKLAEEAGVDGLLLVGPYYNKPNQEGLYRHFRAIAESTKLPVILYNVPGRSVVNISAETTLRLAQLPNVVATKECSSLEQMTEIIREAPEGFKLYSGEDTITLPVLAIGGHGVISVASHVIGATMKQMIEAYKSGKVAEAAAINNDIYPVLKGLFHCPHPVPNPVAVKYALSQRGYAVGGVRLPLVTASDEEADFIRRLLAKVAPSVLVH</sequence>
<evidence type="ECO:0000313" key="16">
    <source>
        <dbReference type="EMBL" id="RIE03338.1"/>
    </source>
</evidence>
<dbReference type="CDD" id="cd00950">
    <property type="entry name" value="DHDPS"/>
    <property type="match status" value="1"/>
</dbReference>
<feature type="binding site" evidence="12 15">
    <location>
        <position position="47"/>
    </location>
    <ligand>
        <name>pyruvate</name>
        <dbReference type="ChEBI" id="CHEBI:15361"/>
    </ligand>
</feature>
<comment type="caution">
    <text evidence="12">Was originally thought to be a dihydrodipicolinate synthase (DHDPS), catalyzing the condensation of (S)-aspartate-beta-semialdehyde [(S)-ASA] and pyruvate to dihydrodipicolinate (DHDP). However, it was shown in E.coli that the product of the enzymatic reaction is not dihydrodipicolinate but in fact (4S)-4-hydroxy-2,3,4,5-tetrahydro-(2S)-dipicolinic acid (HTPA), and that the consecutive dehydration reaction leading to DHDP is not spontaneous but catalyzed by DapB.</text>
</comment>
<dbReference type="NCBIfam" id="TIGR00674">
    <property type="entry name" value="dapA"/>
    <property type="match status" value="1"/>
</dbReference>
<reference evidence="16 17" key="1">
    <citation type="submission" date="2018-09" db="EMBL/GenBank/DDBJ databases">
        <title>Cohnella cavernae sp. nov., isolated from a karst cave.</title>
        <authorList>
            <person name="Zhu H."/>
        </authorList>
    </citation>
    <scope>NUCLEOTIDE SEQUENCE [LARGE SCALE GENOMIC DNA]</scope>
    <source>
        <strain evidence="16 17">K2E09-144</strain>
    </source>
</reference>
<comment type="catalytic activity">
    <reaction evidence="11 12">
        <text>L-aspartate 4-semialdehyde + pyruvate = (2S,4S)-4-hydroxy-2,3,4,5-tetrahydrodipicolinate + H2O + H(+)</text>
        <dbReference type="Rhea" id="RHEA:34171"/>
        <dbReference type="ChEBI" id="CHEBI:15361"/>
        <dbReference type="ChEBI" id="CHEBI:15377"/>
        <dbReference type="ChEBI" id="CHEBI:15378"/>
        <dbReference type="ChEBI" id="CHEBI:67139"/>
        <dbReference type="ChEBI" id="CHEBI:537519"/>
        <dbReference type="EC" id="4.3.3.7"/>
    </reaction>
</comment>
<gene>
    <name evidence="12" type="primary">dapA</name>
    <name evidence="16" type="ORF">D3H35_11675</name>
</gene>
<dbReference type="SUPFAM" id="SSF51569">
    <property type="entry name" value="Aldolase"/>
    <property type="match status" value="1"/>
</dbReference>
<comment type="function">
    <text evidence="1 12">Catalyzes the condensation of (S)-aspartate-beta-semialdehyde [(S)-ASA] and pyruvate to 4-hydroxy-tetrahydrodipicolinate (HTPA).</text>
</comment>
<feature type="site" description="Part of a proton relay during catalysis" evidence="12">
    <location>
        <position position="109"/>
    </location>
</feature>
<dbReference type="PANTHER" id="PTHR12128:SF66">
    <property type="entry name" value="4-HYDROXY-2-OXOGLUTARATE ALDOLASE, MITOCHONDRIAL"/>
    <property type="match status" value="1"/>
</dbReference>
<dbReference type="Pfam" id="PF00701">
    <property type="entry name" value="DHDPS"/>
    <property type="match status" value="1"/>
</dbReference>
<keyword evidence="5 12" id="KW-0963">Cytoplasm</keyword>
<dbReference type="HAMAP" id="MF_00418">
    <property type="entry name" value="DapA"/>
    <property type="match status" value="1"/>
</dbReference>
<proteinExistence type="inferred from homology"/>
<comment type="pathway">
    <text evidence="2 12">Amino-acid biosynthesis; L-lysine biosynthesis via DAP pathway; (S)-tetrahydrodipicolinate from L-aspartate: step 3/4.</text>
</comment>
<dbReference type="PANTHER" id="PTHR12128">
    <property type="entry name" value="DIHYDRODIPICOLINATE SYNTHASE"/>
    <property type="match status" value="1"/>
</dbReference>
<evidence type="ECO:0000256" key="2">
    <source>
        <dbReference type="ARBA" id="ARBA00005120"/>
    </source>
</evidence>
<evidence type="ECO:0000256" key="7">
    <source>
        <dbReference type="ARBA" id="ARBA00022915"/>
    </source>
</evidence>
<dbReference type="PRINTS" id="PR00146">
    <property type="entry name" value="DHPICSNTHASE"/>
</dbReference>
<dbReference type="GO" id="GO:0019877">
    <property type="term" value="P:diaminopimelate biosynthetic process"/>
    <property type="evidence" value="ECO:0007669"/>
    <property type="project" value="UniProtKB-UniRule"/>
</dbReference>
<dbReference type="PIRSF" id="PIRSF001365">
    <property type="entry name" value="DHDPS"/>
    <property type="match status" value="1"/>
</dbReference>
<dbReference type="OrthoDB" id="9782828at2"/>
<dbReference type="Gene3D" id="3.20.20.70">
    <property type="entry name" value="Aldolase class I"/>
    <property type="match status" value="1"/>
</dbReference>
<evidence type="ECO:0000256" key="6">
    <source>
        <dbReference type="ARBA" id="ARBA00022605"/>
    </source>
</evidence>
<dbReference type="InterPro" id="IPR013785">
    <property type="entry name" value="Aldolase_TIM"/>
</dbReference>
<evidence type="ECO:0000256" key="12">
    <source>
        <dbReference type="HAMAP-Rule" id="MF_00418"/>
    </source>
</evidence>
<dbReference type="GO" id="GO:0005829">
    <property type="term" value="C:cytosol"/>
    <property type="evidence" value="ECO:0007669"/>
    <property type="project" value="TreeGrafter"/>
</dbReference>
<protein>
    <recommendedName>
        <fullName evidence="4 12">4-hydroxy-tetrahydrodipicolinate synthase</fullName>
        <shortName evidence="12">HTPA synthase</shortName>
        <ecNumber evidence="4 12">4.3.3.7</ecNumber>
    </recommendedName>
</protein>
<dbReference type="EMBL" id="QXJM01000037">
    <property type="protein sequence ID" value="RIE03338.1"/>
    <property type="molecule type" value="Genomic_DNA"/>
</dbReference>
<evidence type="ECO:0000256" key="14">
    <source>
        <dbReference type="PIRSR" id="PIRSR001365-1"/>
    </source>
</evidence>
<dbReference type="EC" id="4.3.3.7" evidence="4 12"/>
<keyword evidence="8 12" id="KW-0457">Lysine biosynthesis</keyword>
<feature type="active site" description="Schiff-base intermediate with substrate" evidence="12 14">
    <location>
        <position position="163"/>
    </location>
</feature>
<feature type="active site" description="Proton donor/acceptor" evidence="12 14">
    <location>
        <position position="135"/>
    </location>
</feature>
<evidence type="ECO:0000256" key="13">
    <source>
        <dbReference type="PIRNR" id="PIRNR001365"/>
    </source>
</evidence>
<comment type="similarity">
    <text evidence="3 12 13">Belongs to the DapA family.</text>
</comment>
<evidence type="ECO:0000256" key="15">
    <source>
        <dbReference type="PIRSR" id="PIRSR001365-2"/>
    </source>
</evidence>
<dbReference type="UniPathway" id="UPA00034">
    <property type="reaction ID" value="UER00017"/>
</dbReference>
<keyword evidence="17" id="KW-1185">Reference proteome</keyword>
<keyword evidence="7 12" id="KW-0220">Diaminopimelate biosynthesis</keyword>
<evidence type="ECO:0000256" key="11">
    <source>
        <dbReference type="ARBA" id="ARBA00047836"/>
    </source>
</evidence>
<evidence type="ECO:0000256" key="10">
    <source>
        <dbReference type="ARBA" id="ARBA00023270"/>
    </source>
</evidence>
<dbReference type="GO" id="GO:0009089">
    <property type="term" value="P:lysine biosynthetic process via diaminopimelate"/>
    <property type="evidence" value="ECO:0007669"/>
    <property type="project" value="UniProtKB-UniRule"/>
</dbReference>
<evidence type="ECO:0000256" key="8">
    <source>
        <dbReference type="ARBA" id="ARBA00023154"/>
    </source>
</evidence>
<accession>A0A398CRC8</accession>
<keyword evidence="10 12" id="KW-0704">Schiff base</keyword>
<feature type="binding site" evidence="12 15">
    <location>
        <position position="204"/>
    </location>
    <ligand>
        <name>pyruvate</name>
        <dbReference type="ChEBI" id="CHEBI:15361"/>
    </ligand>
</feature>
<comment type="subunit">
    <text evidence="12">Homotetramer; dimer of dimers.</text>
</comment>
<evidence type="ECO:0000256" key="1">
    <source>
        <dbReference type="ARBA" id="ARBA00003294"/>
    </source>
</evidence>
<comment type="caution">
    <text evidence="16">The sequence shown here is derived from an EMBL/GenBank/DDBJ whole genome shotgun (WGS) entry which is preliminary data.</text>
</comment>
<keyword evidence="9 12" id="KW-0456">Lyase</keyword>